<dbReference type="SUPFAM" id="SSF48576">
    <property type="entry name" value="Terpenoid synthases"/>
    <property type="match status" value="1"/>
</dbReference>
<keyword evidence="11" id="KW-0472">Membrane</keyword>
<keyword evidence="13" id="KW-0732">Signal</keyword>
<keyword evidence="7" id="KW-0999">Mitochondrion inner membrane</keyword>
<name>A0A7I4Y5Y9_HAECO</name>
<feature type="chain" id="PRO_5029588382" evidence="13">
    <location>
        <begin position="24"/>
        <end position="462"/>
    </location>
</feature>
<dbReference type="Proteomes" id="UP000025227">
    <property type="component" value="Unplaced"/>
</dbReference>
<keyword evidence="6" id="KW-0812">Transmembrane</keyword>
<comment type="subunit">
    <text evidence="5">Component of the ER membrane protein complex (EMC).</text>
</comment>
<organism evidence="14 15">
    <name type="scientific">Haemonchus contortus</name>
    <name type="common">Barber pole worm</name>
    <dbReference type="NCBI Taxonomy" id="6289"/>
    <lineage>
        <taxon>Eukaryota</taxon>
        <taxon>Metazoa</taxon>
        <taxon>Ecdysozoa</taxon>
        <taxon>Nematoda</taxon>
        <taxon>Chromadorea</taxon>
        <taxon>Rhabditida</taxon>
        <taxon>Rhabditina</taxon>
        <taxon>Rhabditomorpha</taxon>
        <taxon>Strongyloidea</taxon>
        <taxon>Trichostrongylidae</taxon>
        <taxon>Haemonchus</taxon>
    </lineage>
</organism>
<dbReference type="AlphaFoldDB" id="A0A7I4Y5Y9"/>
<accession>A0A7I4Y5Y9</accession>
<dbReference type="GO" id="GO:0005886">
    <property type="term" value="C:plasma membrane"/>
    <property type="evidence" value="ECO:0007669"/>
    <property type="project" value="TreeGrafter"/>
</dbReference>
<comment type="subcellular location">
    <subcellularLocation>
        <location evidence="3">Early endosome membrane</location>
        <topology evidence="3">Multi-pass membrane protein</topology>
    </subcellularLocation>
    <subcellularLocation>
        <location evidence="2">Endoplasmic reticulum membrane</location>
        <topology evidence="2">Multi-pass membrane protein</topology>
    </subcellularLocation>
    <subcellularLocation>
        <location evidence="1">Mitochondrion inner membrane</location>
    </subcellularLocation>
</comment>
<sequence>MSKTLYNVITSVSLLSLLHCAYSAAQHRSYLRLTEQPFVTLPADVLAQTLISLVALIYGASHVAGAFQHIKSDPNRDRSWDEAGSSYRRSCPDGLFFSRQLNTFTERPCPVKLLNRSLLCSSFPHLFYSISPYSNTQPSPSSPDFSNLPGARKPKSRLLKPSRVLEITKEQAKEAFNHCIETVRARDRDNYQAILTMPKSCRPELFAVHAFNVELALVRDKISPRSADTAGMYRLQFWRDAVGAIYGDSVAPIPRQPVAIALCSFAPNASMPLLDSLIIARQKTIGDRPFRSIADLESYGIATTGALICLQADALARVSAMEALPEAVTKAANELGTAYGVINLVRSFLPLLQKGVVLLPEDLMTIHNLTPDKVYNRKNPEAVMQLVKDLVKVASAHIAASKQLLPSVPRPLRKALAPTSSVVEYLIRNTSKFNHDPYDNRLQRRDPFLMWKLVVKNALGRY</sequence>
<dbReference type="GO" id="GO:0072546">
    <property type="term" value="C:EMC complex"/>
    <property type="evidence" value="ECO:0007669"/>
    <property type="project" value="TreeGrafter"/>
</dbReference>
<feature type="signal peptide" evidence="13">
    <location>
        <begin position="1"/>
        <end position="23"/>
    </location>
</feature>
<evidence type="ECO:0000256" key="2">
    <source>
        <dbReference type="ARBA" id="ARBA00004477"/>
    </source>
</evidence>
<reference evidence="15" key="1">
    <citation type="submission" date="2020-12" db="UniProtKB">
        <authorList>
            <consortium name="WormBaseParasite"/>
        </authorList>
    </citation>
    <scope>IDENTIFICATION</scope>
    <source>
        <strain evidence="15">MHco3</strain>
    </source>
</reference>
<evidence type="ECO:0000256" key="1">
    <source>
        <dbReference type="ARBA" id="ARBA00004273"/>
    </source>
</evidence>
<dbReference type="InterPro" id="IPR002060">
    <property type="entry name" value="Squ/phyt_synthse"/>
</dbReference>
<evidence type="ECO:0000313" key="14">
    <source>
        <dbReference type="Proteomes" id="UP000025227"/>
    </source>
</evidence>
<dbReference type="OMA" id="SHGGVEC"/>
<evidence type="ECO:0000313" key="15">
    <source>
        <dbReference type="WBParaSite" id="HCON_00060260-00001"/>
    </source>
</evidence>
<dbReference type="GO" id="GO:0005743">
    <property type="term" value="C:mitochondrial inner membrane"/>
    <property type="evidence" value="ECO:0007669"/>
    <property type="project" value="UniProtKB-SubCell"/>
</dbReference>
<evidence type="ECO:0000256" key="6">
    <source>
        <dbReference type="ARBA" id="ARBA00022692"/>
    </source>
</evidence>
<evidence type="ECO:0000256" key="13">
    <source>
        <dbReference type="SAM" id="SignalP"/>
    </source>
</evidence>
<keyword evidence="9" id="KW-1133">Transmembrane helix</keyword>
<dbReference type="GO" id="GO:0005794">
    <property type="term" value="C:Golgi apparatus"/>
    <property type="evidence" value="ECO:0007669"/>
    <property type="project" value="TreeGrafter"/>
</dbReference>
<dbReference type="InterPro" id="IPR008949">
    <property type="entry name" value="Isoprenoid_synthase_dom_sf"/>
</dbReference>
<evidence type="ECO:0000256" key="8">
    <source>
        <dbReference type="ARBA" id="ARBA00022824"/>
    </source>
</evidence>
<evidence type="ECO:0000256" key="3">
    <source>
        <dbReference type="ARBA" id="ARBA00004520"/>
    </source>
</evidence>
<evidence type="ECO:0000256" key="12">
    <source>
        <dbReference type="ARBA" id="ARBA00038273"/>
    </source>
</evidence>
<dbReference type="WBParaSite" id="HCON_00060260-00001">
    <property type="protein sequence ID" value="HCON_00060260-00001"/>
    <property type="gene ID" value="HCON_00060260"/>
</dbReference>
<dbReference type="Pfam" id="PF00494">
    <property type="entry name" value="SQS_PSY"/>
    <property type="match status" value="1"/>
</dbReference>
<proteinExistence type="inferred from homology"/>
<evidence type="ECO:0000256" key="5">
    <source>
        <dbReference type="ARBA" id="ARBA00011276"/>
    </source>
</evidence>
<dbReference type="PANTHER" id="PTHR21181:SF7">
    <property type="entry name" value="ER MEMBRANE PROTEIN COMPLEX SUBUNIT 5"/>
    <property type="match status" value="1"/>
</dbReference>
<dbReference type="PANTHER" id="PTHR21181">
    <property type="match status" value="1"/>
</dbReference>
<dbReference type="InterPro" id="IPR018937">
    <property type="entry name" value="MMgT"/>
</dbReference>
<evidence type="ECO:0000256" key="10">
    <source>
        <dbReference type="ARBA" id="ARBA00023128"/>
    </source>
</evidence>
<keyword evidence="8" id="KW-0256">Endoplasmic reticulum</keyword>
<dbReference type="GO" id="GO:0022890">
    <property type="term" value="F:inorganic cation transmembrane transporter activity"/>
    <property type="evidence" value="ECO:0007669"/>
    <property type="project" value="TreeGrafter"/>
</dbReference>
<keyword evidence="14" id="KW-1185">Reference proteome</keyword>
<protein>
    <submittedName>
        <fullName evidence="15">Squalene/phytoene synthase</fullName>
    </submittedName>
</protein>
<keyword evidence="10" id="KW-0496">Mitochondrion</keyword>
<dbReference type="Pfam" id="PF10270">
    <property type="entry name" value="MMgT"/>
    <property type="match status" value="1"/>
</dbReference>
<dbReference type="GO" id="GO:0031901">
    <property type="term" value="C:early endosome membrane"/>
    <property type="evidence" value="ECO:0007669"/>
    <property type="project" value="UniProtKB-SubCell"/>
</dbReference>
<evidence type="ECO:0000256" key="9">
    <source>
        <dbReference type="ARBA" id="ARBA00022989"/>
    </source>
</evidence>
<dbReference type="OrthoDB" id="270318at2759"/>
<dbReference type="Gene3D" id="1.10.600.10">
    <property type="entry name" value="Farnesyl Diphosphate Synthase"/>
    <property type="match status" value="1"/>
</dbReference>
<comment type="similarity">
    <text evidence="12">Belongs to the NDUFAF6 family.</text>
</comment>
<evidence type="ECO:0000256" key="7">
    <source>
        <dbReference type="ARBA" id="ARBA00022792"/>
    </source>
</evidence>
<comment type="similarity">
    <text evidence="4">Belongs to the membrane magnesium transporter (TC 1.A.67) family.</text>
</comment>
<evidence type="ECO:0000256" key="11">
    <source>
        <dbReference type="ARBA" id="ARBA00023136"/>
    </source>
</evidence>
<evidence type="ECO:0000256" key="4">
    <source>
        <dbReference type="ARBA" id="ARBA00006109"/>
    </source>
</evidence>